<proteinExistence type="predicted"/>
<dbReference type="GO" id="GO:0005615">
    <property type="term" value="C:extracellular space"/>
    <property type="evidence" value="ECO:0007669"/>
    <property type="project" value="TreeGrafter"/>
</dbReference>
<dbReference type="InterPro" id="IPR003591">
    <property type="entry name" value="Leu-rich_rpt_typical-subtyp"/>
</dbReference>
<dbReference type="PANTHER" id="PTHR24373:SF307">
    <property type="entry name" value="TLR4 INTERACTOR WITH LEUCINE RICH REPEATS"/>
    <property type="match status" value="1"/>
</dbReference>
<evidence type="ECO:0000256" key="4">
    <source>
        <dbReference type="SAM" id="Phobius"/>
    </source>
</evidence>
<dbReference type="PANTHER" id="PTHR24373">
    <property type="entry name" value="SLIT RELATED LEUCINE-RICH REPEAT NEURONAL PROTEIN"/>
    <property type="match status" value="1"/>
</dbReference>
<comment type="caution">
    <text evidence="5">The sequence shown here is derived from an EMBL/GenBank/DDBJ whole genome shotgun (WGS) entry which is preliminary data.</text>
</comment>
<evidence type="ECO:0000256" key="3">
    <source>
        <dbReference type="ARBA" id="ARBA00022737"/>
    </source>
</evidence>
<dbReference type="OrthoDB" id="676979at2759"/>
<evidence type="ECO:0000313" key="5">
    <source>
        <dbReference type="EMBL" id="KAJ8038077.1"/>
    </source>
</evidence>
<organism evidence="5 6">
    <name type="scientific">Holothuria leucospilota</name>
    <name type="common">Black long sea cucumber</name>
    <name type="synonym">Mertensiothuria leucospilota</name>
    <dbReference type="NCBI Taxonomy" id="206669"/>
    <lineage>
        <taxon>Eukaryota</taxon>
        <taxon>Metazoa</taxon>
        <taxon>Echinodermata</taxon>
        <taxon>Eleutherozoa</taxon>
        <taxon>Echinozoa</taxon>
        <taxon>Holothuroidea</taxon>
        <taxon>Aspidochirotacea</taxon>
        <taxon>Aspidochirotida</taxon>
        <taxon>Holothuriidae</taxon>
        <taxon>Holothuria</taxon>
    </lineage>
</organism>
<dbReference type="InterPro" id="IPR050328">
    <property type="entry name" value="Dev_Immune_Receptor"/>
</dbReference>
<dbReference type="SUPFAM" id="SSF52058">
    <property type="entry name" value="L domain-like"/>
    <property type="match status" value="1"/>
</dbReference>
<gene>
    <name evidence="5" type="ORF">HOLleu_19053</name>
</gene>
<protein>
    <submittedName>
        <fullName evidence="5">Vasorin</fullName>
    </submittedName>
</protein>
<dbReference type="SMART" id="SM00369">
    <property type="entry name" value="LRR_TYP"/>
    <property type="match status" value="6"/>
</dbReference>
<dbReference type="PROSITE" id="PS51450">
    <property type="entry name" value="LRR"/>
    <property type="match status" value="2"/>
</dbReference>
<dbReference type="InterPro" id="IPR032675">
    <property type="entry name" value="LRR_dom_sf"/>
</dbReference>
<sequence length="412" mass="46782">MTMTCSQVCNYDSWYKRAQCQERNLYTVPTSDGCEDSTMLELQRNHISNLLAESMEGYSNVKRLDLSDNGITEIHPGTFSNMNKLRNVLLNGNYLHELKNATFAGTENTLIRIYLNDSKIATLFNGVFSGLEALLELQLNHNKIQTLPSTIFHGLNELQFLQLGMNKLCNLNAVTFKNLTKLRSISLNDNKLTSIPNRLFQGLHSLQKVILSNNAIVAIPSPEHLGIISIQSLYLDNNNFTHSSSIKPYLHVTQERLDISHNPFTCDCAFQFIQEWCFNNSEGNFVGDPVICILNNIRHNITDPMPFNCETPHSTLLSNDPMADLLSETTTQTSDRTSRYHFNTDDMISASKCNPKKCPCKNTNEKVEWIAVYCAICLTIFLVGQMSFNAYFIYCLRHKSYRVTQVASAREE</sequence>
<keyword evidence="1" id="KW-0433">Leucine-rich repeat</keyword>
<keyword evidence="2" id="KW-0732">Signal</keyword>
<dbReference type="Proteomes" id="UP001152320">
    <property type="component" value="Chromosome 8"/>
</dbReference>
<name>A0A9Q1C473_HOLLE</name>
<dbReference type="GO" id="GO:0031012">
    <property type="term" value="C:extracellular matrix"/>
    <property type="evidence" value="ECO:0007669"/>
    <property type="project" value="TreeGrafter"/>
</dbReference>
<keyword evidence="4" id="KW-0812">Transmembrane</keyword>
<feature type="transmembrane region" description="Helical" evidence="4">
    <location>
        <begin position="369"/>
        <end position="394"/>
    </location>
</feature>
<reference evidence="5" key="1">
    <citation type="submission" date="2021-10" db="EMBL/GenBank/DDBJ databases">
        <title>Tropical sea cucumber genome reveals ecological adaptation and Cuvierian tubules defense mechanism.</title>
        <authorList>
            <person name="Chen T."/>
        </authorList>
    </citation>
    <scope>NUCLEOTIDE SEQUENCE</scope>
    <source>
        <strain evidence="5">Nanhai2018</strain>
        <tissue evidence="5">Muscle</tissue>
    </source>
</reference>
<keyword evidence="3" id="KW-0677">Repeat</keyword>
<evidence type="ECO:0000256" key="2">
    <source>
        <dbReference type="ARBA" id="ARBA00022729"/>
    </source>
</evidence>
<evidence type="ECO:0000313" key="6">
    <source>
        <dbReference type="Proteomes" id="UP001152320"/>
    </source>
</evidence>
<dbReference type="AlphaFoldDB" id="A0A9Q1C473"/>
<accession>A0A9Q1C473</accession>
<dbReference type="Gene3D" id="3.80.10.10">
    <property type="entry name" value="Ribonuclease Inhibitor"/>
    <property type="match status" value="2"/>
</dbReference>
<keyword evidence="4" id="KW-0472">Membrane</keyword>
<keyword evidence="4" id="KW-1133">Transmembrane helix</keyword>
<dbReference type="EMBL" id="JAIZAY010000008">
    <property type="protein sequence ID" value="KAJ8038077.1"/>
    <property type="molecule type" value="Genomic_DNA"/>
</dbReference>
<dbReference type="Pfam" id="PF13855">
    <property type="entry name" value="LRR_8"/>
    <property type="match status" value="2"/>
</dbReference>
<evidence type="ECO:0000256" key="1">
    <source>
        <dbReference type="ARBA" id="ARBA00022614"/>
    </source>
</evidence>
<keyword evidence="6" id="KW-1185">Reference proteome</keyword>
<dbReference type="InterPro" id="IPR001611">
    <property type="entry name" value="Leu-rich_rpt"/>
</dbReference>